<organism evidence="3 4">
    <name type="scientific">Helicobacter mustelae (strain ATCC 43772 / CCUG 25715 / CIP 103759 / LMG 18044 / NCTC 12198 / R85-136P)</name>
    <name type="common">Campylobacter mustelae</name>
    <dbReference type="NCBI Taxonomy" id="679897"/>
    <lineage>
        <taxon>Bacteria</taxon>
        <taxon>Pseudomonadati</taxon>
        <taxon>Campylobacterota</taxon>
        <taxon>Epsilonproteobacteria</taxon>
        <taxon>Campylobacterales</taxon>
        <taxon>Helicobacteraceae</taxon>
        <taxon>Helicobacter</taxon>
    </lineage>
</organism>
<dbReference type="NCBIfam" id="TIGR00095">
    <property type="entry name" value="16S rRNA (guanine(966)-N(2))-methyltransferase RsmD"/>
    <property type="match status" value="1"/>
</dbReference>
<dbReference type="Pfam" id="PF03602">
    <property type="entry name" value="Cons_hypoth95"/>
    <property type="match status" value="1"/>
</dbReference>
<dbReference type="AlphaFoldDB" id="D3UIN3"/>
<protein>
    <submittedName>
        <fullName evidence="3">Possible DNA methylase</fullName>
    </submittedName>
</protein>
<dbReference type="eggNOG" id="COG0742">
    <property type="taxonomic scope" value="Bacteria"/>
</dbReference>
<keyword evidence="1 3" id="KW-0489">Methyltransferase</keyword>
<reference evidence="3 4" key="1">
    <citation type="journal article" date="2010" name="BMC Genomics">
        <title>Comparative genomics and proteomics of Helicobacter mustelae, an ulcerogenic and carcinogenic gastric pathogen.</title>
        <authorList>
            <person name="O'Toole P.W."/>
            <person name="Snelling W.J."/>
            <person name="Canchaya C."/>
            <person name="Forde B.M."/>
            <person name="Hardie K.R."/>
            <person name="Josenhans C."/>
            <person name="Graham R.L.J."/>
            <person name="McMullan G."/>
            <person name="Parkhill J."/>
            <person name="Belda E."/>
            <person name="Bentley S.D."/>
        </authorList>
    </citation>
    <scope>NUCLEOTIDE SEQUENCE [LARGE SCALE GENOMIC DNA]</scope>
    <source>
        <strain evidence="4">ATCC 43772 / LMG 18044 / NCTC 12198 / 12198</strain>
    </source>
</reference>
<evidence type="ECO:0000256" key="1">
    <source>
        <dbReference type="ARBA" id="ARBA00022603"/>
    </source>
</evidence>
<evidence type="ECO:0000256" key="2">
    <source>
        <dbReference type="ARBA" id="ARBA00022679"/>
    </source>
</evidence>
<dbReference type="SUPFAM" id="SSF53335">
    <property type="entry name" value="S-adenosyl-L-methionine-dependent methyltransferases"/>
    <property type="match status" value="1"/>
</dbReference>
<keyword evidence="2" id="KW-0808">Transferase</keyword>
<name>D3UIN3_HELM1</name>
<dbReference type="STRING" id="679897.HMU11030"/>
<accession>D3UIN3</accession>
<gene>
    <name evidence="3" type="ordered locus">HMU11030</name>
</gene>
<evidence type="ECO:0000313" key="3">
    <source>
        <dbReference type="EMBL" id="CBG40358.1"/>
    </source>
</evidence>
<dbReference type="CDD" id="cd02440">
    <property type="entry name" value="AdoMet_MTases"/>
    <property type="match status" value="1"/>
</dbReference>
<dbReference type="Proteomes" id="UP000001522">
    <property type="component" value="Chromosome"/>
</dbReference>
<dbReference type="GO" id="GO:0008168">
    <property type="term" value="F:methyltransferase activity"/>
    <property type="evidence" value="ECO:0007669"/>
    <property type="project" value="UniProtKB-KW"/>
</dbReference>
<dbReference type="KEGG" id="hms:HMU11030"/>
<dbReference type="GO" id="GO:0031167">
    <property type="term" value="P:rRNA methylation"/>
    <property type="evidence" value="ECO:0007669"/>
    <property type="project" value="InterPro"/>
</dbReference>
<keyword evidence="4" id="KW-1185">Reference proteome</keyword>
<dbReference type="Gene3D" id="3.40.50.150">
    <property type="entry name" value="Vaccinia Virus protein VP39"/>
    <property type="match status" value="1"/>
</dbReference>
<evidence type="ECO:0000313" key="4">
    <source>
        <dbReference type="Proteomes" id="UP000001522"/>
    </source>
</evidence>
<dbReference type="HOGENOM" id="CLU_075826_0_1_7"/>
<dbReference type="InterPro" id="IPR004398">
    <property type="entry name" value="RNA_MeTrfase_RsmD"/>
</dbReference>
<dbReference type="PANTHER" id="PTHR43542">
    <property type="entry name" value="METHYLTRANSFERASE"/>
    <property type="match status" value="1"/>
</dbReference>
<dbReference type="PIRSF" id="PIRSF004553">
    <property type="entry name" value="CHP00095"/>
    <property type="match status" value="1"/>
</dbReference>
<dbReference type="EMBL" id="FN555004">
    <property type="protein sequence ID" value="CBG40358.1"/>
    <property type="molecule type" value="Genomic_DNA"/>
</dbReference>
<dbReference type="RefSeq" id="WP_013023428.1">
    <property type="nucleotide sequence ID" value="NC_013949.1"/>
</dbReference>
<dbReference type="PANTHER" id="PTHR43542:SF1">
    <property type="entry name" value="METHYLTRANSFERASE"/>
    <property type="match status" value="1"/>
</dbReference>
<sequence>MKKPLKKNEQNAKKSTIKVIGGMFKGHSLLMPHSHTTRSSKSILKESLFNTLQNDILSFSFVEIFAGTGSIGIEALSRGAKSVIFFEKDPEAFAILRKNIEQIQQKAQKMKKEISVECNLGDSFFLLPQFLKQNTSNPLILFFDPPFPIRENCAEIYEKCFDILKNLDQSREKLVIFEHLSTYKMPQTLKDFCIIKTKKFGKSALSYYSNLERKDHG</sequence>
<proteinExistence type="predicted"/>
<dbReference type="InterPro" id="IPR029063">
    <property type="entry name" value="SAM-dependent_MTases_sf"/>
</dbReference>